<sequence>MCSMRKKTWNKQQLVVAVSSNKSIRGVLKELNLKPTGGNYKQIKKYIKLYSLDTSHFTGKLWSKGTKIGHKPRLPLYEILVENSNFQSHKLKKRLFTEGIKFAECEECGWHQSTDGGRVPVELDHINGNPRDNRIENLRILCPNCHSLKSSHRGRNIGKFKKV</sequence>
<organism evidence="2 3">
    <name type="scientific">Candidatus Woesebacteria bacterium GW2011_GWB1_40_12</name>
    <dbReference type="NCBI Taxonomy" id="1618576"/>
    <lineage>
        <taxon>Bacteria</taxon>
        <taxon>Candidatus Woeseibacteriota</taxon>
    </lineage>
</organism>
<evidence type="ECO:0000313" key="3">
    <source>
        <dbReference type="Proteomes" id="UP000034215"/>
    </source>
</evidence>
<evidence type="ECO:0000259" key="1">
    <source>
        <dbReference type="SMART" id="SM00507"/>
    </source>
</evidence>
<protein>
    <submittedName>
        <fullName evidence="2">HNH endonuclease</fullName>
    </submittedName>
</protein>
<dbReference type="CDD" id="cd00085">
    <property type="entry name" value="HNHc"/>
    <property type="match status" value="1"/>
</dbReference>
<proteinExistence type="predicted"/>
<evidence type="ECO:0000313" key="2">
    <source>
        <dbReference type="EMBL" id="KKR41094.1"/>
    </source>
</evidence>
<dbReference type="EMBL" id="LBYA01000036">
    <property type="protein sequence ID" value="KKR41094.1"/>
    <property type="molecule type" value="Genomic_DNA"/>
</dbReference>
<dbReference type="SUPFAM" id="SSF54060">
    <property type="entry name" value="His-Me finger endonucleases"/>
    <property type="match status" value="1"/>
</dbReference>
<keyword evidence="2" id="KW-0540">Nuclease</keyword>
<dbReference type="AlphaFoldDB" id="A0A0G0QL24"/>
<name>A0A0G0QL24_9BACT</name>
<reference evidence="2 3" key="1">
    <citation type="journal article" date="2015" name="Nature">
        <title>rRNA introns, odd ribosomes, and small enigmatic genomes across a large radiation of phyla.</title>
        <authorList>
            <person name="Brown C.T."/>
            <person name="Hug L.A."/>
            <person name="Thomas B.C."/>
            <person name="Sharon I."/>
            <person name="Castelle C.J."/>
            <person name="Singh A."/>
            <person name="Wilkins M.J."/>
            <person name="Williams K.H."/>
            <person name="Banfield J.F."/>
        </authorList>
    </citation>
    <scope>NUCLEOTIDE SEQUENCE [LARGE SCALE GENOMIC DNA]</scope>
</reference>
<accession>A0A0G0QL24</accession>
<dbReference type="GO" id="GO:0004519">
    <property type="term" value="F:endonuclease activity"/>
    <property type="evidence" value="ECO:0007669"/>
    <property type="project" value="UniProtKB-KW"/>
</dbReference>
<comment type="caution">
    <text evidence="2">The sequence shown here is derived from an EMBL/GenBank/DDBJ whole genome shotgun (WGS) entry which is preliminary data.</text>
</comment>
<keyword evidence="2" id="KW-0378">Hydrolase</keyword>
<dbReference type="SMART" id="SM00507">
    <property type="entry name" value="HNHc"/>
    <property type="match status" value="1"/>
</dbReference>
<dbReference type="Proteomes" id="UP000034215">
    <property type="component" value="Unassembled WGS sequence"/>
</dbReference>
<dbReference type="Pfam" id="PF13392">
    <property type="entry name" value="HNH_3"/>
    <property type="match status" value="1"/>
</dbReference>
<dbReference type="InterPro" id="IPR003615">
    <property type="entry name" value="HNH_nuc"/>
</dbReference>
<feature type="domain" description="HNH nuclease" evidence="1">
    <location>
        <begin position="92"/>
        <end position="147"/>
    </location>
</feature>
<dbReference type="InterPro" id="IPR044925">
    <property type="entry name" value="His-Me_finger_sf"/>
</dbReference>
<gene>
    <name evidence="2" type="ORF">UT76_C0036G0011</name>
</gene>
<keyword evidence="2" id="KW-0255">Endonuclease</keyword>